<proteinExistence type="inferred from homology"/>
<feature type="domain" description="Glycosyl transferase family 25" evidence="2">
    <location>
        <begin position="4"/>
        <end position="182"/>
    </location>
</feature>
<protein>
    <recommendedName>
        <fullName evidence="2">Glycosyl transferase family 25 domain-containing protein</fullName>
    </recommendedName>
</protein>
<dbReference type="Proteomes" id="UP000625711">
    <property type="component" value="Unassembled WGS sequence"/>
</dbReference>
<dbReference type="InterPro" id="IPR002654">
    <property type="entry name" value="Glyco_trans_25"/>
</dbReference>
<evidence type="ECO:0000313" key="4">
    <source>
        <dbReference type="Proteomes" id="UP000625711"/>
    </source>
</evidence>
<dbReference type="Gene3D" id="3.90.550.10">
    <property type="entry name" value="Spore Coat Polysaccharide Biosynthesis Protein SpsA, Chain A"/>
    <property type="match status" value="1"/>
</dbReference>
<gene>
    <name evidence="3" type="ORF">GWI33_010046</name>
</gene>
<dbReference type="Pfam" id="PF01755">
    <property type="entry name" value="Glyco_transf_25"/>
    <property type="match status" value="1"/>
</dbReference>
<dbReference type="CDD" id="cd06532">
    <property type="entry name" value="Glyco_transf_25"/>
    <property type="match status" value="1"/>
</dbReference>
<reference evidence="3" key="1">
    <citation type="submission" date="2020-08" db="EMBL/GenBank/DDBJ databases">
        <title>Genome sequencing and assembly of the red palm weevil Rhynchophorus ferrugineus.</title>
        <authorList>
            <person name="Dias G.B."/>
            <person name="Bergman C.M."/>
            <person name="Manee M."/>
        </authorList>
    </citation>
    <scope>NUCLEOTIDE SEQUENCE</scope>
    <source>
        <strain evidence="3">AA-2017</strain>
        <tissue evidence="3">Whole larva</tissue>
    </source>
</reference>
<dbReference type="EMBL" id="JAACXV010006041">
    <property type="protein sequence ID" value="KAF7276595.1"/>
    <property type="molecule type" value="Genomic_DNA"/>
</dbReference>
<accession>A0A834IEI3</accession>
<dbReference type="AlphaFoldDB" id="A0A834IEI3"/>
<comment type="caution">
    <text evidence="3">The sequence shown here is derived from an EMBL/GenBank/DDBJ whole genome shotgun (WGS) entry which is preliminary data.</text>
</comment>
<organism evidence="3 4">
    <name type="scientific">Rhynchophorus ferrugineus</name>
    <name type="common">Red palm weevil</name>
    <name type="synonym">Curculio ferrugineus</name>
    <dbReference type="NCBI Taxonomy" id="354439"/>
    <lineage>
        <taxon>Eukaryota</taxon>
        <taxon>Metazoa</taxon>
        <taxon>Ecdysozoa</taxon>
        <taxon>Arthropoda</taxon>
        <taxon>Hexapoda</taxon>
        <taxon>Insecta</taxon>
        <taxon>Pterygota</taxon>
        <taxon>Neoptera</taxon>
        <taxon>Endopterygota</taxon>
        <taxon>Coleoptera</taxon>
        <taxon>Polyphaga</taxon>
        <taxon>Cucujiformia</taxon>
        <taxon>Curculionidae</taxon>
        <taxon>Dryophthorinae</taxon>
        <taxon>Rhynchophorus</taxon>
    </lineage>
</organism>
<evidence type="ECO:0000256" key="1">
    <source>
        <dbReference type="ARBA" id="ARBA00006721"/>
    </source>
</evidence>
<dbReference type="InterPro" id="IPR029044">
    <property type="entry name" value="Nucleotide-diphossugar_trans"/>
</dbReference>
<name>A0A834IEI3_RHYFE</name>
<comment type="similarity">
    <text evidence="1">Belongs to the glycosyltransferase 25 family.</text>
</comment>
<sequence>MKIETYLINLDGSEQRLASATAQLAQTNWSFSRFPAYDGRGKAVTEFEHYNDEKTQQLLGRQLLNSEIGCYLSHYGCVEKFLQSDADYLVVLEDDMQISQNFASVIQETLTYLHQHIEIDWYLINIAAKKKKLAKDIVNFDGHTLWHAYYFPIRGLGLIWSRKGAKEFLKVGKEITMPVDIFFQ</sequence>
<keyword evidence="4" id="KW-1185">Reference proteome</keyword>
<evidence type="ECO:0000259" key="2">
    <source>
        <dbReference type="Pfam" id="PF01755"/>
    </source>
</evidence>
<evidence type="ECO:0000313" key="3">
    <source>
        <dbReference type="EMBL" id="KAF7276595.1"/>
    </source>
</evidence>
<feature type="non-terminal residue" evidence="3">
    <location>
        <position position="184"/>
    </location>
</feature>